<protein>
    <recommendedName>
        <fullName evidence="8">CASP-like protein</fullName>
    </recommendedName>
</protein>
<evidence type="ECO:0000256" key="7">
    <source>
        <dbReference type="ARBA" id="ARBA00023136"/>
    </source>
</evidence>
<organism evidence="10 11">
    <name type="scientific">Ceratopteris richardii</name>
    <name type="common">Triangle waterfern</name>
    <dbReference type="NCBI Taxonomy" id="49495"/>
    <lineage>
        <taxon>Eukaryota</taxon>
        <taxon>Viridiplantae</taxon>
        <taxon>Streptophyta</taxon>
        <taxon>Embryophyta</taxon>
        <taxon>Tracheophyta</taxon>
        <taxon>Polypodiopsida</taxon>
        <taxon>Polypodiidae</taxon>
        <taxon>Polypodiales</taxon>
        <taxon>Pteridineae</taxon>
        <taxon>Pteridaceae</taxon>
        <taxon>Parkerioideae</taxon>
        <taxon>Ceratopteris</taxon>
    </lineage>
</organism>
<proteinExistence type="inferred from homology"/>
<keyword evidence="7 8" id="KW-0472">Membrane</keyword>
<dbReference type="InterPro" id="IPR006459">
    <property type="entry name" value="CASP/CASPL"/>
</dbReference>
<feature type="transmembrane region" description="Helical" evidence="8">
    <location>
        <begin position="45"/>
        <end position="64"/>
    </location>
</feature>
<feature type="transmembrane region" description="Helical" evidence="8">
    <location>
        <begin position="89"/>
        <end position="106"/>
    </location>
</feature>
<evidence type="ECO:0000256" key="6">
    <source>
        <dbReference type="ARBA" id="ARBA00022989"/>
    </source>
</evidence>
<keyword evidence="6 8" id="KW-1133">Transmembrane helix</keyword>
<dbReference type="PANTHER" id="PTHR33573">
    <property type="entry name" value="CASP-LIKE PROTEIN 4A4"/>
    <property type="match status" value="1"/>
</dbReference>
<gene>
    <name evidence="10" type="ORF">KP509_02G018700</name>
</gene>
<comment type="subunit">
    <text evidence="3 8">Homodimer and heterodimers.</text>
</comment>
<evidence type="ECO:0000256" key="4">
    <source>
        <dbReference type="ARBA" id="ARBA00022475"/>
    </source>
</evidence>
<evidence type="ECO:0000259" key="9">
    <source>
        <dbReference type="Pfam" id="PF04535"/>
    </source>
</evidence>
<dbReference type="InterPro" id="IPR006702">
    <property type="entry name" value="CASP_dom"/>
</dbReference>
<evidence type="ECO:0000256" key="3">
    <source>
        <dbReference type="ARBA" id="ARBA00011489"/>
    </source>
</evidence>
<dbReference type="PANTHER" id="PTHR33573:SF30">
    <property type="entry name" value="CASP-LIKE PROTEIN 2C1-RELATED"/>
    <property type="match status" value="1"/>
</dbReference>
<keyword evidence="5 8" id="KW-0812">Transmembrane</keyword>
<comment type="caution">
    <text evidence="8">Lacks conserved residue(s) required for the propagation of feature annotation.</text>
</comment>
<dbReference type="GO" id="GO:0005886">
    <property type="term" value="C:plasma membrane"/>
    <property type="evidence" value="ECO:0007669"/>
    <property type="project" value="UniProtKB-SubCell"/>
</dbReference>
<dbReference type="Pfam" id="PF04535">
    <property type="entry name" value="CASP_dom"/>
    <property type="match status" value="1"/>
</dbReference>
<evidence type="ECO:0000256" key="5">
    <source>
        <dbReference type="ARBA" id="ARBA00022692"/>
    </source>
</evidence>
<evidence type="ECO:0000256" key="1">
    <source>
        <dbReference type="ARBA" id="ARBA00004651"/>
    </source>
</evidence>
<keyword evidence="4 8" id="KW-1003">Cell membrane</keyword>
<dbReference type="OrthoDB" id="689701at2759"/>
<reference evidence="10" key="1">
    <citation type="submission" date="2021-08" db="EMBL/GenBank/DDBJ databases">
        <title>WGS assembly of Ceratopteris richardii.</title>
        <authorList>
            <person name="Marchant D.B."/>
            <person name="Chen G."/>
            <person name="Jenkins J."/>
            <person name="Shu S."/>
            <person name="Leebens-Mack J."/>
            <person name="Grimwood J."/>
            <person name="Schmutz J."/>
            <person name="Soltis P."/>
            <person name="Soltis D."/>
            <person name="Chen Z.-H."/>
        </authorList>
    </citation>
    <scope>NUCLEOTIDE SEQUENCE</scope>
    <source>
        <strain evidence="10">Whitten #5841</strain>
        <tissue evidence="10">Leaf</tissue>
    </source>
</reference>
<dbReference type="AlphaFoldDB" id="A0A8T2V7P4"/>
<dbReference type="EMBL" id="CM035407">
    <property type="protein sequence ID" value="KAH7443088.1"/>
    <property type="molecule type" value="Genomic_DNA"/>
</dbReference>
<feature type="transmembrane region" description="Helical" evidence="8">
    <location>
        <begin position="183"/>
        <end position="205"/>
    </location>
</feature>
<dbReference type="NCBIfam" id="TIGR01569">
    <property type="entry name" value="A_tha_TIGR01569"/>
    <property type="match status" value="1"/>
</dbReference>
<feature type="domain" description="Casparian strip membrane protein" evidence="9">
    <location>
        <begin position="39"/>
        <end position="191"/>
    </location>
</feature>
<evidence type="ECO:0000256" key="2">
    <source>
        <dbReference type="ARBA" id="ARBA00007651"/>
    </source>
</evidence>
<comment type="caution">
    <text evidence="10">The sequence shown here is derived from an EMBL/GenBank/DDBJ whole genome shotgun (WGS) entry which is preliminary data.</text>
</comment>
<dbReference type="OMA" id="CNQGAAV"/>
<evidence type="ECO:0000313" key="11">
    <source>
        <dbReference type="Proteomes" id="UP000825935"/>
    </source>
</evidence>
<sequence>MADQGQVEMAFGIKQYIATPSPAGDELTSKALPTSGGAALRRTELVMRGIAIVSSIAGLVFLATDRQSRAFTLYTSVIIQTAVYSDTKALLCTVFVLGMVAVYSVLQMIRCLCVQSASSIPPSSALSWTIFMFDQLMTYLLLSVSAASAQSAWFAEQGSEGFKWAKVCYLYEKFCQQVGSGMFGAFVACLALAITSVISAFSLFANGDYVQ</sequence>
<dbReference type="Proteomes" id="UP000825935">
    <property type="component" value="Chromosome 2"/>
</dbReference>
<comment type="subcellular location">
    <subcellularLocation>
        <location evidence="1 8">Cell membrane</location>
        <topology evidence="1 8">Multi-pass membrane protein</topology>
    </subcellularLocation>
</comment>
<name>A0A8T2V7P4_CERRI</name>
<evidence type="ECO:0000313" key="10">
    <source>
        <dbReference type="EMBL" id="KAH7443088.1"/>
    </source>
</evidence>
<evidence type="ECO:0000256" key="8">
    <source>
        <dbReference type="RuleBase" id="RU361233"/>
    </source>
</evidence>
<keyword evidence="11" id="KW-1185">Reference proteome</keyword>
<comment type="similarity">
    <text evidence="2 8">Belongs to the Casparian strip membrane proteins (CASP) family.</text>
</comment>
<accession>A0A8T2V7P4</accession>